<keyword evidence="1" id="KW-1133">Transmembrane helix</keyword>
<evidence type="ECO:0000313" key="2">
    <source>
        <dbReference type="EMBL" id="RJE17212.1"/>
    </source>
</evidence>
<dbReference type="Pfam" id="PF10791">
    <property type="entry name" value="F1F0-ATPsyn_F"/>
    <property type="match status" value="1"/>
</dbReference>
<evidence type="ECO:0000256" key="1">
    <source>
        <dbReference type="SAM" id="Phobius"/>
    </source>
</evidence>
<reference evidence="3" key="1">
    <citation type="submission" date="2017-02" db="EMBL/GenBank/DDBJ databases">
        <authorList>
            <person name="Tafer H."/>
            <person name="Lopandic K."/>
        </authorList>
    </citation>
    <scope>NUCLEOTIDE SEQUENCE [LARGE SCALE GENOMIC DNA]</scope>
    <source>
        <strain evidence="3">CBS 366.77</strain>
    </source>
</reference>
<feature type="non-terminal residue" evidence="2">
    <location>
        <position position="1"/>
    </location>
</feature>
<dbReference type="PANTHER" id="PTHR28161:SF1">
    <property type="entry name" value="ATP SYNTHASE SUBUNIT F, MITOCHONDRIAL"/>
    <property type="match status" value="1"/>
</dbReference>
<dbReference type="Proteomes" id="UP000266188">
    <property type="component" value="Unassembled WGS sequence"/>
</dbReference>
<dbReference type="AlphaFoldDB" id="A0A3A2Z2B3"/>
<keyword evidence="1" id="KW-0812">Transmembrane</keyword>
<protein>
    <submittedName>
        <fullName evidence="2">Uncharacterized protein</fullName>
    </submittedName>
</protein>
<feature type="non-terminal residue" evidence="2">
    <location>
        <position position="72"/>
    </location>
</feature>
<organism evidence="2 3">
    <name type="scientific">Aspergillus sclerotialis</name>
    <dbReference type="NCBI Taxonomy" id="2070753"/>
    <lineage>
        <taxon>Eukaryota</taxon>
        <taxon>Fungi</taxon>
        <taxon>Dikarya</taxon>
        <taxon>Ascomycota</taxon>
        <taxon>Pezizomycotina</taxon>
        <taxon>Eurotiomycetes</taxon>
        <taxon>Eurotiomycetidae</taxon>
        <taxon>Eurotiales</taxon>
        <taxon>Aspergillaceae</taxon>
        <taxon>Aspergillus</taxon>
        <taxon>Aspergillus subgen. Polypaecilum</taxon>
    </lineage>
</organism>
<sequence>HRRCSGCRSYGRVVNFYAKLPRGAAPEAKPTGLLERYQARYFTGKNASAAPIAQIIAGILLLSYGMEYYFHL</sequence>
<evidence type="ECO:0000313" key="3">
    <source>
        <dbReference type="Proteomes" id="UP000266188"/>
    </source>
</evidence>
<dbReference type="InterPro" id="IPR019727">
    <property type="entry name" value="ATP_synth_F0_fsu_mt_fun"/>
</dbReference>
<comment type="caution">
    <text evidence="2">The sequence shown here is derived from an EMBL/GenBank/DDBJ whole genome shotgun (WGS) entry which is preliminary data.</text>
</comment>
<feature type="transmembrane region" description="Helical" evidence="1">
    <location>
        <begin position="46"/>
        <end position="66"/>
    </location>
</feature>
<name>A0A3A2Z2B3_9EURO</name>
<dbReference type="PANTHER" id="PTHR28161">
    <property type="entry name" value="ATP SYNTHASE SUBUNIT F, MITOCHONDRIAL"/>
    <property type="match status" value="1"/>
</dbReference>
<dbReference type="OrthoDB" id="5561579at2759"/>
<accession>A0A3A2Z2B3</accession>
<keyword evidence="3" id="KW-1185">Reference proteome</keyword>
<dbReference type="EMBL" id="MVGC01001381">
    <property type="protein sequence ID" value="RJE17212.1"/>
    <property type="molecule type" value="Genomic_DNA"/>
</dbReference>
<keyword evidence="1" id="KW-0472">Membrane</keyword>
<dbReference type="STRING" id="2070753.A0A3A2Z2B3"/>
<proteinExistence type="predicted"/>
<dbReference type="GO" id="GO:0046933">
    <property type="term" value="F:proton-transporting ATP synthase activity, rotational mechanism"/>
    <property type="evidence" value="ECO:0007669"/>
    <property type="project" value="TreeGrafter"/>
</dbReference>
<gene>
    <name evidence="2" type="ORF">PHISCL_10451</name>
</gene>